<dbReference type="InterPro" id="IPR011010">
    <property type="entry name" value="DNA_brk_join_enz"/>
</dbReference>
<dbReference type="EMBL" id="JYMX02000020">
    <property type="protein sequence ID" value="MCW3714282.1"/>
    <property type="molecule type" value="Genomic_DNA"/>
</dbReference>
<proteinExistence type="predicted"/>
<gene>
    <name evidence="3" type="ORF">UE95_023645</name>
</gene>
<reference evidence="3 4" key="2">
    <citation type="journal article" date="2017" name="Front. Microbiol.">
        <title>Genomics Reveals a Unique Clone of Burkholderia cenocepacia Harboring an Actively Excising Novel Genomic Island.</title>
        <authorList>
            <person name="Patil P.P."/>
            <person name="Mali S."/>
            <person name="Midha S."/>
            <person name="Gautam V."/>
            <person name="Dash L."/>
            <person name="Kumar S."/>
            <person name="Shastri J."/>
            <person name="Singhal L."/>
            <person name="Patil P.B."/>
        </authorList>
    </citation>
    <scope>NUCLEOTIDE SEQUENCE [LARGE SCALE GENOMIC DNA]</scope>
    <source>
        <strain evidence="3 4">BC-19</strain>
    </source>
</reference>
<dbReference type="RefSeq" id="WP_143262349.1">
    <property type="nucleotide sequence ID" value="NZ_JYMX02000020.1"/>
</dbReference>
<evidence type="ECO:0000256" key="1">
    <source>
        <dbReference type="ARBA" id="ARBA00023172"/>
    </source>
</evidence>
<accession>A0ABD4UJK5</accession>
<dbReference type="Proteomes" id="UP000191686">
    <property type="component" value="Unassembled WGS sequence"/>
</dbReference>
<dbReference type="InterPro" id="IPR013762">
    <property type="entry name" value="Integrase-like_cat_sf"/>
</dbReference>
<feature type="region of interest" description="Disordered" evidence="2">
    <location>
        <begin position="157"/>
        <end position="186"/>
    </location>
</feature>
<dbReference type="SUPFAM" id="SSF56349">
    <property type="entry name" value="DNA breaking-rejoining enzymes"/>
    <property type="match status" value="1"/>
</dbReference>
<sequence length="449" mass="51510">MQIKNPSTNGYKVYYSDPKITAKAGFGKVAHLPCIFDARPSYHRLASRYLIDRGLGIWRPPSDSRLPRGACPSDQTMRNYAHWLANFLEWADAYEVDLPTCHDVMQMLTRYQHAMRTGTWSCAGAPLSRVTILLRTQQAYDFLSWMADCRLRSSLATPSPTVPARHKEERRTSGQVSLEHHRTPAHNKRHLRLPTDTDLRQWLDQVYARFGDTYGLMCESVLLTAMRREEVACWRVDSLPECRDAWHLNHAPTPSAQQVLVTIRYGTKGPCYGYDHGDKIGPERSIWIPLALAERLHDFRRRGRNSALKRWVSRASDQLGQQQQIRDAVHLFLDPSTGQRITAKALYRAWTGVPLPFDGWSPHRGRDWWACSILWQELQRHEQLIGHGLDVASALLESSAMSVIRLYIQPQLGHAHDSTTMIYLQWLIDRLGHDLSIRYDLAFNSVPGP</sequence>
<dbReference type="Gene3D" id="1.10.443.10">
    <property type="entry name" value="Intergrase catalytic core"/>
    <property type="match status" value="1"/>
</dbReference>
<organism evidence="3 4">
    <name type="scientific">Burkholderia cenocepacia</name>
    <dbReference type="NCBI Taxonomy" id="95486"/>
    <lineage>
        <taxon>Bacteria</taxon>
        <taxon>Pseudomonadati</taxon>
        <taxon>Pseudomonadota</taxon>
        <taxon>Betaproteobacteria</taxon>
        <taxon>Burkholderiales</taxon>
        <taxon>Burkholderiaceae</taxon>
        <taxon>Burkholderia</taxon>
        <taxon>Burkholderia cepacia complex</taxon>
    </lineage>
</organism>
<protein>
    <submittedName>
        <fullName evidence="3">Site-specific integrase</fullName>
    </submittedName>
</protein>
<dbReference type="GO" id="GO:0006310">
    <property type="term" value="P:DNA recombination"/>
    <property type="evidence" value="ECO:0007669"/>
    <property type="project" value="UniProtKB-KW"/>
</dbReference>
<keyword evidence="1" id="KW-0233">DNA recombination</keyword>
<dbReference type="AlphaFoldDB" id="A0ABD4UJK5"/>
<evidence type="ECO:0000256" key="2">
    <source>
        <dbReference type="SAM" id="MobiDB-lite"/>
    </source>
</evidence>
<reference evidence="3 4" key="1">
    <citation type="journal article" date="2017" name="Front. Microbiol.">
        <title>Genomics reveals a unique clone of Burkholderia cenocepacia harbouring an actively excising novel genomic island.</title>
        <authorList>
            <person name="Patil P."/>
            <person name="Mali S."/>
            <person name="Midha S."/>
            <person name="Gautam V."/>
            <person name="Dash L."/>
            <person name="Kumar S."/>
            <person name="Shastri J."/>
            <person name="Singhal L."/>
            <person name="Patil P.B."/>
        </authorList>
    </citation>
    <scope>NUCLEOTIDE SEQUENCE [LARGE SCALE GENOMIC DNA]</scope>
    <source>
        <strain evidence="3 4">BC-19</strain>
    </source>
</reference>
<feature type="compositionally biased region" description="Basic and acidic residues" evidence="2">
    <location>
        <begin position="165"/>
        <end position="182"/>
    </location>
</feature>
<evidence type="ECO:0000313" key="4">
    <source>
        <dbReference type="Proteomes" id="UP000191686"/>
    </source>
</evidence>
<evidence type="ECO:0000313" key="3">
    <source>
        <dbReference type="EMBL" id="MCW3714282.1"/>
    </source>
</evidence>
<comment type="caution">
    <text evidence="3">The sequence shown here is derived from an EMBL/GenBank/DDBJ whole genome shotgun (WGS) entry which is preliminary data.</text>
</comment>
<name>A0ABD4UJK5_9BURK</name>